<dbReference type="Proteomes" id="UP000198838">
    <property type="component" value="Unassembled WGS sequence"/>
</dbReference>
<evidence type="ECO:0000256" key="4">
    <source>
        <dbReference type="ARBA" id="ARBA00022692"/>
    </source>
</evidence>
<reference evidence="9 10" key="1">
    <citation type="submission" date="2016-10" db="EMBL/GenBank/DDBJ databases">
        <authorList>
            <person name="de Groot N.N."/>
        </authorList>
    </citation>
    <scope>NUCLEOTIDE SEQUENCE [LARGE SCALE GENOMIC DNA]</scope>
    <source>
        <strain evidence="9 10">DSM 5522</strain>
    </source>
</reference>
<dbReference type="STRING" id="1120918.SAMN05216249_10734"/>
<dbReference type="InterPro" id="IPR020846">
    <property type="entry name" value="MFS_dom"/>
</dbReference>
<keyword evidence="4 7" id="KW-0812">Transmembrane</keyword>
<dbReference type="SUPFAM" id="SSF103473">
    <property type="entry name" value="MFS general substrate transporter"/>
    <property type="match status" value="1"/>
</dbReference>
<name>A0A1I0XN38_9FIRM</name>
<feature type="transmembrane region" description="Helical" evidence="7">
    <location>
        <begin position="108"/>
        <end position="131"/>
    </location>
</feature>
<feature type="transmembrane region" description="Helical" evidence="7">
    <location>
        <begin position="384"/>
        <end position="401"/>
    </location>
</feature>
<feature type="transmembrane region" description="Helical" evidence="7">
    <location>
        <begin position="84"/>
        <end position="102"/>
    </location>
</feature>
<dbReference type="InterPro" id="IPR050189">
    <property type="entry name" value="MFS_Efflux_Transporters"/>
</dbReference>
<dbReference type="Gene3D" id="1.20.1250.20">
    <property type="entry name" value="MFS general substrate transporter like domains"/>
    <property type="match status" value="1"/>
</dbReference>
<keyword evidence="2" id="KW-0813">Transport</keyword>
<dbReference type="InterPro" id="IPR011701">
    <property type="entry name" value="MFS"/>
</dbReference>
<proteinExistence type="predicted"/>
<keyword evidence="3" id="KW-1003">Cell membrane</keyword>
<accession>A0A1I0XN38</accession>
<feature type="transmembrane region" description="Helical" evidence="7">
    <location>
        <begin position="51"/>
        <end position="72"/>
    </location>
</feature>
<dbReference type="GO" id="GO:0022857">
    <property type="term" value="F:transmembrane transporter activity"/>
    <property type="evidence" value="ECO:0007669"/>
    <property type="project" value="InterPro"/>
</dbReference>
<comment type="subcellular location">
    <subcellularLocation>
        <location evidence="1">Cell membrane</location>
        <topology evidence="1">Multi-pass membrane protein</topology>
    </subcellularLocation>
</comment>
<evidence type="ECO:0000313" key="10">
    <source>
        <dbReference type="Proteomes" id="UP000198838"/>
    </source>
</evidence>
<feature type="transmembrane region" description="Helical" evidence="7">
    <location>
        <begin position="143"/>
        <end position="162"/>
    </location>
</feature>
<dbReference type="RefSeq" id="WP_092871687.1">
    <property type="nucleotide sequence ID" value="NZ_FOJY01000007.1"/>
</dbReference>
<dbReference type="PANTHER" id="PTHR43124">
    <property type="entry name" value="PURINE EFFLUX PUMP PBUE"/>
    <property type="match status" value="1"/>
</dbReference>
<gene>
    <name evidence="9" type="ORF">SAMN05216249_10734</name>
</gene>
<evidence type="ECO:0000313" key="9">
    <source>
        <dbReference type="EMBL" id="SFB02314.1"/>
    </source>
</evidence>
<feature type="transmembrane region" description="Helical" evidence="7">
    <location>
        <begin position="249"/>
        <end position="268"/>
    </location>
</feature>
<keyword evidence="5 7" id="KW-1133">Transmembrane helix</keyword>
<keyword evidence="10" id="KW-1185">Reference proteome</keyword>
<keyword evidence="6 7" id="KW-0472">Membrane</keyword>
<dbReference type="AlphaFoldDB" id="A0A1I0XN38"/>
<dbReference type="OrthoDB" id="2963740at2"/>
<dbReference type="PROSITE" id="PS50850">
    <property type="entry name" value="MFS"/>
    <property type="match status" value="1"/>
</dbReference>
<feature type="transmembrane region" description="Helical" evidence="7">
    <location>
        <begin position="334"/>
        <end position="356"/>
    </location>
</feature>
<evidence type="ECO:0000256" key="1">
    <source>
        <dbReference type="ARBA" id="ARBA00004651"/>
    </source>
</evidence>
<feature type="domain" description="Major facilitator superfamily (MFS) profile" evidence="8">
    <location>
        <begin position="9"/>
        <end position="407"/>
    </location>
</feature>
<dbReference type="EMBL" id="FOJY01000007">
    <property type="protein sequence ID" value="SFB02314.1"/>
    <property type="molecule type" value="Genomic_DNA"/>
</dbReference>
<evidence type="ECO:0000256" key="2">
    <source>
        <dbReference type="ARBA" id="ARBA00022448"/>
    </source>
</evidence>
<evidence type="ECO:0000256" key="7">
    <source>
        <dbReference type="SAM" id="Phobius"/>
    </source>
</evidence>
<dbReference type="InterPro" id="IPR036259">
    <property type="entry name" value="MFS_trans_sf"/>
</dbReference>
<feature type="transmembrane region" description="Helical" evidence="7">
    <location>
        <begin position="212"/>
        <end position="229"/>
    </location>
</feature>
<feature type="transmembrane region" description="Helical" evidence="7">
    <location>
        <begin position="12"/>
        <end position="39"/>
    </location>
</feature>
<evidence type="ECO:0000256" key="3">
    <source>
        <dbReference type="ARBA" id="ARBA00022475"/>
    </source>
</evidence>
<protein>
    <submittedName>
        <fullName evidence="9">Predicted arabinose efflux permease, MFS family</fullName>
    </submittedName>
</protein>
<feature type="transmembrane region" description="Helical" evidence="7">
    <location>
        <begin position="275"/>
        <end position="294"/>
    </location>
</feature>
<dbReference type="Pfam" id="PF07690">
    <property type="entry name" value="MFS_1"/>
    <property type="match status" value="1"/>
</dbReference>
<dbReference type="GO" id="GO:0005886">
    <property type="term" value="C:plasma membrane"/>
    <property type="evidence" value="ECO:0007669"/>
    <property type="project" value="UniProtKB-SubCell"/>
</dbReference>
<sequence length="422" mass="43944">MEYKKVSPLATLAIFSMALMGMGITVVTPAMQTLIAYWGPGGASGAEIPLTSIYMISTLPTLVMVPATLLAGAIAGKQVKFRTLAILGSALFVIGGCLPAVITNSFAMVIFGRVLFGIGAGLISPLGNALILGLYEPKTAASYLGYGTLLMNAGGIAFQYLGGVLSGMSWSMTFWGHGVAVIALIMAFFIPEPPKVEAPAGAQEVKKEKMSPLIWITGAGFFLFNIGNYPLMMNLSSIFTAKGIGDGVAAATALSIYTVAGCVAGLIFGKVFATINRFAVPVGFLLAAVGQFFISMGTNVAMMSVGTACIGFGFSFVMPAFFAYIGMWTAPSTVALATSINLGLNSVSGFVCSYYLSGIVAKFSPEAIEGVDGLQYPGFLYTEVYWAIAISIAMAVIFLVFNPLKYAKNAPAAAPQEGPTEA</sequence>
<organism evidence="9 10">
    <name type="scientific">Acetitomaculum ruminis DSM 5522</name>
    <dbReference type="NCBI Taxonomy" id="1120918"/>
    <lineage>
        <taxon>Bacteria</taxon>
        <taxon>Bacillati</taxon>
        <taxon>Bacillota</taxon>
        <taxon>Clostridia</taxon>
        <taxon>Lachnospirales</taxon>
        <taxon>Lachnospiraceae</taxon>
        <taxon>Acetitomaculum</taxon>
    </lineage>
</organism>
<evidence type="ECO:0000259" key="8">
    <source>
        <dbReference type="PROSITE" id="PS50850"/>
    </source>
</evidence>
<feature type="transmembrane region" description="Helical" evidence="7">
    <location>
        <begin position="300"/>
        <end position="322"/>
    </location>
</feature>
<dbReference type="PANTHER" id="PTHR43124:SF3">
    <property type="entry name" value="CHLORAMPHENICOL EFFLUX PUMP RV0191"/>
    <property type="match status" value="1"/>
</dbReference>
<evidence type="ECO:0000256" key="6">
    <source>
        <dbReference type="ARBA" id="ARBA00023136"/>
    </source>
</evidence>
<feature type="transmembrane region" description="Helical" evidence="7">
    <location>
        <begin position="174"/>
        <end position="191"/>
    </location>
</feature>
<evidence type="ECO:0000256" key="5">
    <source>
        <dbReference type="ARBA" id="ARBA00022989"/>
    </source>
</evidence>